<reference evidence="3" key="2">
    <citation type="submission" date="2020-05" db="UniProtKB">
        <authorList>
            <consortium name="EnsemblMetazoa"/>
        </authorList>
    </citation>
    <scope>IDENTIFICATION</scope>
    <source>
        <strain evidence="3">IAEA</strain>
    </source>
</reference>
<dbReference type="PROSITE" id="PS50006">
    <property type="entry name" value="FHA_DOMAIN"/>
    <property type="match status" value="1"/>
</dbReference>
<evidence type="ECO:0000313" key="4">
    <source>
        <dbReference type="Proteomes" id="UP000092460"/>
    </source>
</evidence>
<evidence type="ECO:0000313" key="3">
    <source>
        <dbReference type="EnsemblMetazoa" id="GPPI024941-PA"/>
    </source>
</evidence>
<accession>A0A1B0BBL6</accession>
<dbReference type="AlphaFoldDB" id="A0A1B0BBL6"/>
<protein>
    <recommendedName>
        <fullName evidence="2">FHA domain-containing protein</fullName>
    </recommendedName>
</protein>
<dbReference type="VEuPathDB" id="VectorBase:GPPI024941"/>
<dbReference type="Proteomes" id="UP000092460">
    <property type="component" value="Unassembled WGS sequence"/>
</dbReference>
<dbReference type="EnsemblMetazoa" id="GPPI024941-RA">
    <property type="protein sequence ID" value="GPPI024941-PA"/>
    <property type="gene ID" value="GPPI024941"/>
</dbReference>
<dbReference type="Gene3D" id="2.60.200.20">
    <property type="match status" value="1"/>
</dbReference>
<reference evidence="4" key="1">
    <citation type="submission" date="2015-01" db="EMBL/GenBank/DDBJ databases">
        <authorList>
            <person name="Aksoy S."/>
            <person name="Warren W."/>
            <person name="Wilson R.K."/>
        </authorList>
    </citation>
    <scope>NUCLEOTIDE SEQUENCE [LARGE SCALE GENOMIC DNA]</scope>
    <source>
        <strain evidence="4">IAEA</strain>
    </source>
</reference>
<dbReference type="InterPro" id="IPR008984">
    <property type="entry name" value="SMAD_FHA_dom_sf"/>
</dbReference>
<keyword evidence="4" id="KW-1185">Reference proteome</keyword>
<proteinExistence type="predicted"/>
<sequence>MIFHKTGDKFNLVYNKPPSKGLYVLGSLDGWGYSTRYVYVEGQHINERHCLLDIESKEKIYIVDLGSATGVYIDGEKITPTEKHPLKLGEIFSLDRQSQAKIELFGREEPISPSPQEPSTSQAKRGRTTVAFAALPISGIINNID</sequence>
<dbReference type="EMBL" id="JXJN01011526">
    <property type="status" value="NOT_ANNOTATED_CDS"/>
    <property type="molecule type" value="Genomic_DNA"/>
</dbReference>
<dbReference type="InterPro" id="IPR000253">
    <property type="entry name" value="FHA_dom"/>
</dbReference>
<dbReference type="CDD" id="cd00060">
    <property type="entry name" value="FHA"/>
    <property type="match status" value="1"/>
</dbReference>
<dbReference type="SUPFAM" id="SSF49879">
    <property type="entry name" value="SMAD/FHA domain"/>
    <property type="match status" value="1"/>
</dbReference>
<dbReference type="Pfam" id="PF00498">
    <property type="entry name" value="FHA"/>
    <property type="match status" value="1"/>
</dbReference>
<organism evidence="3 4">
    <name type="scientific">Glossina palpalis gambiensis</name>
    <dbReference type="NCBI Taxonomy" id="67801"/>
    <lineage>
        <taxon>Eukaryota</taxon>
        <taxon>Metazoa</taxon>
        <taxon>Ecdysozoa</taxon>
        <taxon>Arthropoda</taxon>
        <taxon>Hexapoda</taxon>
        <taxon>Insecta</taxon>
        <taxon>Pterygota</taxon>
        <taxon>Neoptera</taxon>
        <taxon>Endopterygota</taxon>
        <taxon>Diptera</taxon>
        <taxon>Brachycera</taxon>
        <taxon>Muscomorpha</taxon>
        <taxon>Hippoboscoidea</taxon>
        <taxon>Glossinidae</taxon>
        <taxon>Glossina</taxon>
    </lineage>
</organism>
<evidence type="ECO:0000259" key="2">
    <source>
        <dbReference type="PROSITE" id="PS50006"/>
    </source>
</evidence>
<feature type="region of interest" description="Disordered" evidence="1">
    <location>
        <begin position="105"/>
        <end position="126"/>
    </location>
</feature>
<evidence type="ECO:0000256" key="1">
    <source>
        <dbReference type="SAM" id="MobiDB-lite"/>
    </source>
</evidence>
<feature type="domain" description="FHA" evidence="2">
    <location>
        <begin position="23"/>
        <end position="78"/>
    </location>
</feature>
<name>A0A1B0BBL6_9MUSC</name>